<protein>
    <recommendedName>
        <fullName evidence="3 7">UTP--glucose-1-phosphate uridylyltransferase</fullName>
        <ecNumber evidence="3 7">2.7.7.9</ecNumber>
    </recommendedName>
    <alternativeName>
        <fullName evidence="7">UDP-glucose pyrophosphorylase</fullName>
    </alternativeName>
</protein>
<dbReference type="PANTHER" id="PTHR43197:SF1">
    <property type="entry name" value="UTP--GLUCOSE-1-PHOSPHATE URIDYLYLTRANSFERASE"/>
    <property type="match status" value="1"/>
</dbReference>
<dbReference type="Gene3D" id="3.90.550.10">
    <property type="entry name" value="Spore Coat Polysaccharide Biosynthesis Protein SpsA, Chain A"/>
    <property type="match status" value="1"/>
</dbReference>
<dbReference type="AlphaFoldDB" id="A0A844C862"/>
<dbReference type="InterPro" id="IPR029044">
    <property type="entry name" value="Nucleotide-diphossugar_trans"/>
</dbReference>
<comment type="similarity">
    <text evidence="2 7">Belongs to the UDPGP type 2 family.</text>
</comment>
<evidence type="ECO:0000256" key="2">
    <source>
        <dbReference type="ARBA" id="ARBA00006890"/>
    </source>
</evidence>
<comment type="catalytic activity">
    <reaction evidence="6 7">
        <text>alpha-D-glucose 1-phosphate + UTP + H(+) = UDP-alpha-D-glucose + diphosphate</text>
        <dbReference type="Rhea" id="RHEA:19889"/>
        <dbReference type="ChEBI" id="CHEBI:15378"/>
        <dbReference type="ChEBI" id="CHEBI:33019"/>
        <dbReference type="ChEBI" id="CHEBI:46398"/>
        <dbReference type="ChEBI" id="CHEBI:58601"/>
        <dbReference type="ChEBI" id="CHEBI:58885"/>
        <dbReference type="EC" id="2.7.7.9"/>
    </reaction>
</comment>
<evidence type="ECO:0000256" key="5">
    <source>
        <dbReference type="ARBA" id="ARBA00022695"/>
    </source>
</evidence>
<feature type="domain" description="Nucleotidyl transferase" evidence="8">
    <location>
        <begin position="6"/>
        <end position="270"/>
    </location>
</feature>
<dbReference type="CDD" id="cd02541">
    <property type="entry name" value="UGPase_prokaryotic"/>
    <property type="match status" value="1"/>
</dbReference>
<dbReference type="UniPathway" id="UPA00215"/>
<sequence>MRQIKKAVIPAAGYGTGFLPATKATAKEMLPIVDKPIIQFIVEEALASGIEEILIITGRHKRPIEDHFDSNVELEQNLEEKGKWELLELVKSTTKADLFFVRQAYPKGLGDAISQAKSFIGDEAFVVMLGDNILESDVPVTKQLLDLYEVNGAANLAVLEVPQAETDQYGIIEIDQVVEGFDGDVFSLLDVVEKPSPAEAPSQLGIAGRYVLTPKIFDLLENLAPGKDGEVQLTDAIAALNQTQRVFAKRVEGKLYDVGNRMGYVDLSLQYGLKHPETAAGLREYLIQMSQALRGEDN</sequence>
<gene>
    <name evidence="9" type="primary">galU</name>
    <name evidence="9" type="ORF">GF867_04990</name>
</gene>
<name>A0A844C862_9LACT</name>
<dbReference type="EC" id="2.7.7.9" evidence="3 7"/>
<evidence type="ECO:0000256" key="4">
    <source>
        <dbReference type="ARBA" id="ARBA00022679"/>
    </source>
</evidence>
<dbReference type="Proteomes" id="UP000440066">
    <property type="component" value="Unassembled WGS sequence"/>
</dbReference>
<evidence type="ECO:0000259" key="8">
    <source>
        <dbReference type="Pfam" id="PF00483"/>
    </source>
</evidence>
<dbReference type="RefSeq" id="WP_153832002.1">
    <property type="nucleotide sequence ID" value="NZ_WJQT01000004.1"/>
</dbReference>
<evidence type="ECO:0000313" key="9">
    <source>
        <dbReference type="EMBL" id="MRJ46923.1"/>
    </source>
</evidence>
<organism evidence="9 10">
    <name type="scientific">Fundicoccus ignavus</name>
    <dbReference type="NCBI Taxonomy" id="2664442"/>
    <lineage>
        <taxon>Bacteria</taxon>
        <taxon>Bacillati</taxon>
        <taxon>Bacillota</taxon>
        <taxon>Bacilli</taxon>
        <taxon>Lactobacillales</taxon>
        <taxon>Aerococcaceae</taxon>
        <taxon>Fundicoccus</taxon>
    </lineage>
</organism>
<evidence type="ECO:0000256" key="7">
    <source>
        <dbReference type="RuleBase" id="RU361259"/>
    </source>
</evidence>
<comment type="caution">
    <text evidence="9">The sequence shown here is derived from an EMBL/GenBank/DDBJ whole genome shotgun (WGS) entry which is preliminary data.</text>
</comment>
<dbReference type="PANTHER" id="PTHR43197">
    <property type="entry name" value="UTP--GLUCOSE-1-PHOSPHATE URIDYLYLTRANSFERASE"/>
    <property type="match status" value="1"/>
</dbReference>
<evidence type="ECO:0000256" key="3">
    <source>
        <dbReference type="ARBA" id="ARBA00012415"/>
    </source>
</evidence>
<dbReference type="InterPro" id="IPR005835">
    <property type="entry name" value="NTP_transferase_dom"/>
</dbReference>
<keyword evidence="4 7" id="KW-0808">Transferase</keyword>
<evidence type="ECO:0000313" key="10">
    <source>
        <dbReference type="Proteomes" id="UP000440066"/>
    </source>
</evidence>
<dbReference type="NCBIfam" id="TIGR01099">
    <property type="entry name" value="galU"/>
    <property type="match status" value="1"/>
</dbReference>
<evidence type="ECO:0000256" key="6">
    <source>
        <dbReference type="ARBA" id="ARBA00048128"/>
    </source>
</evidence>
<dbReference type="GO" id="GO:0003983">
    <property type="term" value="F:UTP:glucose-1-phosphate uridylyltransferase activity"/>
    <property type="evidence" value="ECO:0007669"/>
    <property type="project" value="UniProtKB-EC"/>
</dbReference>
<comment type="pathway">
    <text evidence="1">Carbohydrate metabolism; nucleotide-sugar metabolism.</text>
</comment>
<dbReference type="Pfam" id="PF00483">
    <property type="entry name" value="NTP_transferase"/>
    <property type="match status" value="1"/>
</dbReference>
<dbReference type="InterPro" id="IPR005771">
    <property type="entry name" value="GalU_uridylyltTrfase_bac/arc"/>
</dbReference>
<dbReference type="EMBL" id="WJQT01000004">
    <property type="protein sequence ID" value="MRJ46923.1"/>
    <property type="molecule type" value="Genomic_DNA"/>
</dbReference>
<evidence type="ECO:0000256" key="1">
    <source>
        <dbReference type="ARBA" id="ARBA00005136"/>
    </source>
</evidence>
<dbReference type="SUPFAM" id="SSF53448">
    <property type="entry name" value="Nucleotide-diphospho-sugar transferases"/>
    <property type="match status" value="1"/>
</dbReference>
<dbReference type="GO" id="GO:0006011">
    <property type="term" value="P:UDP-alpha-D-glucose metabolic process"/>
    <property type="evidence" value="ECO:0007669"/>
    <property type="project" value="InterPro"/>
</dbReference>
<reference evidence="9 10" key="1">
    <citation type="submission" date="2019-11" db="EMBL/GenBank/DDBJ databases">
        <title>Characterisation of Fundicoccus ignavus gen. nov. sp. nov., a novel genus of the family Aerococcaceae from bulk tank milk.</title>
        <authorList>
            <person name="Siebert A."/>
            <person name="Huptas C."/>
            <person name="Wenning M."/>
            <person name="Scherer S."/>
            <person name="Doll E.V."/>
        </authorList>
    </citation>
    <scope>NUCLEOTIDE SEQUENCE [LARGE SCALE GENOMIC DNA]</scope>
    <source>
        <strain evidence="9 10">DSM 109652</strain>
    </source>
</reference>
<accession>A0A844C862</accession>
<proteinExistence type="inferred from homology"/>
<keyword evidence="5 7" id="KW-0548">Nucleotidyltransferase</keyword>